<dbReference type="InParanoid" id="A0A165K7Y0"/>
<dbReference type="AlphaFoldDB" id="A0A165K7Y0"/>
<dbReference type="SUPFAM" id="SSF160104">
    <property type="entry name" value="Acetoacetate decarboxylase-like"/>
    <property type="match status" value="1"/>
</dbReference>
<dbReference type="InterPro" id="IPR023375">
    <property type="entry name" value="ADC_dom_sf"/>
</dbReference>
<dbReference type="OrthoDB" id="9970474at2759"/>
<name>A0A165K7Y0_EXIGL</name>
<proteinExistence type="predicted"/>
<dbReference type="STRING" id="1314781.A0A165K7Y0"/>
<keyword evidence="2" id="KW-1185">Reference proteome</keyword>
<protein>
    <recommendedName>
        <fullName evidence="3">Acetoacetate decarboxylase</fullName>
    </recommendedName>
</protein>
<dbReference type="PANTHER" id="PTHR40518">
    <property type="entry name" value="ACETOACETATE DECARBOXYLASE"/>
    <property type="match status" value="1"/>
</dbReference>
<evidence type="ECO:0008006" key="3">
    <source>
        <dbReference type="Google" id="ProtNLM"/>
    </source>
</evidence>
<dbReference type="Gene3D" id="2.40.400.10">
    <property type="entry name" value="Acetoacetate decarboxylase-like"/>
    <property type="match status" value="1"/>
</dbReference>
<reference evidence="1 2" key="1">
    <citation type="journal article" date="2016" name="Mol. Biol. Evol.">
        <title>Comparative Genomics of Early-Diverging Mushroom-Forming Fungi Provides Insights into the Origins of Lignocellulose Decay Capabilities.</title>
        <authorList>
            <person name="Nagy L.G."/>
            <person name="Riley R."/>
            <person name="Tritt A."/>
            <person name="Adam C."/>
            <person name="Daum C."/>
            <person name="Floudas D."/>
            <person name="Sun H."/>
            <person name="Yadav J.S."/>
            <person name="Pangilinan J."/>
            <person name="Larsson K.H."/>
            <person name="Matsuura K."/>
            <person name="Barry K."/>
            <person name="Labutti K."/>
            <person name="Kuo R."/>
            <person name="Ohm R.A."/>
            <person name="Bhattacharya S.S."/>
            <person name="Shirouzu T."/>
            <person name="Yoshinaga Y."/>
            <person name="Martin F.M."/>
            <person name="Grigoriev I.V."/>
            <person name="Hibbett D.S."/>
        </authorList>
    </citation>
    <scope>NUCLEOTIDE SEQUENCE [LARGE SCALE GENOMIC DNA]</scope>
    <source>
        <strain evidence="1 2">HHB12029</strain>
    </source>
</reference>
<dbReference type="EMBL" id="KV425949">
    <property type="protein sequence ID" value="KZV95934.1"/>
    <property type="molecule type" value="Genomic_DNA"/>
</dbReference>
<evidence type="ECO:0000313" key="1">
    <source>
        <dbReference type="EMBL" id="KZV95934.1"/>
    </source>
</evidence>
<sequence length="259" mass="29005">MSTIPDVPPPWHLEGECWWMLLQPLQTLPYAAYAPLEVPRGDDPTIKTNKFLGGLGTVWIVRYASSPAGPYDELIYVPGDFVSPSGAPKARITRIYVSTAVSTYNGRKNWNVPKHLARFKFTPQAGGRTLIEVFDFYEPEETAAPFFAAVARPQRFIPSLPFTTNWLKFGRVPLPPLPTGPSDHPEEVGTEEWCAFEQETKGWVKICWWEPAPVREGGRIAPGEYADGVGFPKLDIRSFGVQFLPGMTISFSERFAVEE</sequence>
<accession>A0A165K7Y0</accession>
<organism evidence="1 2">
    <name type="scientific">Exidia glandulosa HHB12029</name>
    <dbReference type="NCBI Taxonomy" id="1314781"/>
    <lineage>
        <taxon>Eukaryota</taxon>
        <taxon>Fungi</taxon>
        <taxon>Dikarya</taxon>
        <taxon>Basidiomycota</taxon>
        <taxon>Agaricomycotina</taxon>
        <taxon>Agaricomycetes</taxon>
        <taxon>Auriculariales</taxon>
        <taxon>Exidiaceae</taxon>
        <taxon>Exidia</taxon>
    </lineage>
</organism>
<dbReference type="PANTHER" id="PTHR40518:SF1">
    <property type="entry name" value="ACETOACETATE DECARBOXYLASE"/>
    <property type="match status" value="1"/>
</dbReference>
<gene>
    <name evidence="1" type="ORF">EXIGLDRAFT_643759</name>
</gene>
<dbReference type="Proteomes" id="UP000077266">
    <property type="component" value="Unassembled WGS sequence"/>
</dbReference>
<evidence type="ECO:0000313" key="2">
    <source>
        <dbReference type="Proteomes" id="UP000077266"/>
    </source>
</evidence>